<protein>
    <submittedName>
        <fullName evidence="1">Uncharacterized protein</fullName>
    </submittedName>
</protein>
<dbReference type="OrthoDB" id="9941173at2"/>
<dbReference type="RefSeq" id="WP_154279529.1">
    <property type="nucleotide sequence ID" value="NZ_JBHUJQ010000001.1"/>
</dbReference>
<organism evidence="1 2">
    <name type="scientific">Pedobacter petrophilus</name>
    <dbReference type="NCBI Taxonomy" id="1908241"/>
    <lineage>
        <taxon>Bacteria</taxon>
        <taxon>Pseudomonadati</taxon>
        <taxon>Bacteroidota</taxon>
        <taxon>Sphingobacteriia</taxon>
        <taxon>Sphingobacteriales</taxon>
        <taxon>Sphingobacteriaceae</taxon>
        <taxon>Pedobacter</taxon>
    </lineage>
</organism>
<proteinExistence type="predicted"/>
<dbReference type="AlphaFoldDB" id="A0A7K0FUS5"/>
<reference evidence="1 2" key="1">
    <citation type="submission" date="2019-11" db="EMBL/GenBank/DDBJ databases">
        <title>Pedobacter petrophilus genome.</title>
        <authorList>
            <person name="Feldbauer M.J."/>
            <person name="Newman J.D."/>
        </authorList>
    </citation>
    <scope>NUCLEOTIDE SEQUENCE [LARGE SCALE GENOMIC DNA]</scope>
    <source>
        <strain evidence="1 2">LMG 29686</strain>
    </source>
</reference>
<dbReference type="EMBL" id="WKKH01000005">
    <property type="protein sequence ID" value="MRX75367.1"/>
    <property type="molecule type" value="Genomic_DNA"/>
</dbReference>
<comment type="caution">
    <text evidence="1">The sequence shown here is derived from an EMBL/GenBank/DDBJ whole genome shotgun (WGS) entry which is preliminary data.</text>
</comment>
<dbReference type="Proteomes" id="UP000487757">
    <property type="component" value="Unassembled WGS sequence"/>
</dbReference>
<evidence type="ECO:0000313" key="2">
    <source>
        <dbReference type="Proteomes" id="UP000487757"/>
    </source>
</evidence>
<name>A0A7K0FUS5_9SPHI</name>
<evidence type="ECO:0000313" key="1">
    <source>
        <dbReference type="EMBL" id="MRX75367.1"/>
    </source>
</evidence>
<sequence length="227" mass="25950">MINLTETSRFFFLILLLSVQSVFSQNKIKNTVGVYIHTLSMKGRNNDTVREYAKDSLFVYGSKVLEEINKTSEASTGNIIQSSQVFSGYQLLDLKTDKYAQLEKLDSKASLKFNPIKLKKLGLDIHYQYYENEAFQESSDNSDGLKLKKIVYTKKNGAQDIRFTVLFRPSLVHNEPSLMPNLESKFGGRVYKITAEDPKTGERIIRQLIFKPLNQNPAIIFLKSFGK</sequence>
<accession>A0A7K0FUS5</accession>
<gene>
    <name evidence="1" type="ORF">GJU39_04625</name>
</gene>
<keyword evidence="2" id="KW-1185">Reference proteome</keyword>